<evidence type="ECO:0000313" key="2">
    <source>
        <dbReference type="EMBL" id="MPL93430.1"/>
    </source>
</evidence>
<dbReference type="AlphaFoldDB" id="A0A644VQE1"/>
<protein>
    <recommendedName>
        <fullName evidence="1">Fe/B12 periplasmic-binding domain-containing protein</fullName>
    </recommendedName>
</protein>
<dbReference type="PROSITE" id="PS50983">
    <property type="entry name" value="FE_B12_PBP"/>
    <property type="match status" value="1"/>
</dbReference>
<dbReference type="Pfam" id="PF01497">
    <property type="entry name" value="Peripla_BP_2"/>
    <property type="match status" value="1"/>
</dbReference>
<accession>A0A644VQE1</accession>
<dbReference type="InterPro" id="IPR002491">
    <property type="entry name" value="ABC_transptr_periplasmic_BD"/>
</dbReference>
<dbReference type="EMBL" id="VSSQ01000392">
    <property type="protein sequence ID" value="MPL93430.1"/>
    <property type="molecule type" value="Genomic_DNA"/>
</dbReference>
<sequence>MKKLFALLLVFVIALACISAGCVTSPEDSGDNTITITDSAGRIVVIPDNPQRIAVSGSGGSRYFAYLNVTDRMIAIDYQDSSLSSSTSTTEARPYMIVHPEIKELPTLGTAKGVVDAEKLLALNPDILFMTGYSDTSIQSANEIQEKTGIPVVLFYSGDYVINSDKVVTSLRMIGNILHAEPRAEAVIKYFEDTRADLESRTAGVADAEKPTVYVGGISYSGAHGFDGTDPAYYPFTVLHAKNVASVVNTSTKTGYAAVSKEQIISWDADIIFVDLGTRSAAGGGGIYELQTDPSYQGLSAVKAGEVYAVNPHTSTGTNHETSMANAYYIGTILYPEQFADIDPAAKADEIYTFINGAPVYEQLKANMNGLSYTKLVL</sequence>
<dbReference type="PROSITE" id="PS51257">
    <property type="entry name" value="PROKAR_LIPOPROTEIN"/>
    <property type="match status" value="1"/>
</dbReference>
<name>A0A644VQE1_9ZZZZ</name>
<evidence type="ECO:0000259" key="1">
    <source>
        <dbReference type="PROSITE" id="PS50983"/>
    </source>
</evidence>
<gene>
    <name evidence="2" type="ORF">SDC9_39557</name>
</gene>
<comment type="caution">
    <text evidence="2">The sequence shown here is derived from an EMBL/GenBank/DDBJ whole genome shotgun (WGS) entry which is preliminary data.</text>
</comment>
<reference evidence="2" key="1">
    <citation type="submission" date="2019-08" db="EMBL/GenBank/DDBJ databases">
        <authorList>
            <person name="Kucharzyk K."/>
            <person name="Murdoch R.W."/>
            <person name="Higgins S."/>
            <person name="Loffler F."/>
        </authorList>
    </citation>
    <scope>NUCLEOTIDE SEQUENCE</scope>
</reference>
<dbReference type="SUPFAM" id="SSF53807">
    <property type="entry name" value="Helical backbone' metal receptor"/>
    <property type="match status" value="1"/>
</dbReference>
<dbReference type="PANTHER" id="PTHR30535">
    <property type="entry name" value="VITAMIN B12-BINDING PROTEIN"/>
    <property type="match status" value="1"/>
</dbReference>
<dbReference type="InterPro" id="IPR050902">
    <property type="entry name" value="ABC_Transporter_SBP"/>
</dbReference>
<feature type="domain" description="Fe/B12 periplasmic-binding" evidence="1">
    <location>
        <begin position="52"/>
        <end position="338"/>
    </location>
</feature>
<dbReference type="PANTHER" id="PTHR30535:SF34">
    <property type="entry name" value="MOLYBDATE-BINDING PROTEIN MOLA"/>
    <property type="match status" value="1"/>
</dbReference>
<organism evidence="2">
    <name type="scientific">bioreactor metagenome</name>
    <dbReference type="NCBI Taxonomy" id="1076179"/>
    <lineage>
        <taxon>unclassified sequences</taxon>
        <taxon>metagenomes</taxon>
        <taxon>ecological metagenomes</taxon>
    </lineage>
</organism>
<proteinExistence type="predicted"/>
<dbReference type="Gene3D" id="3.40.50.1980">
    <property type="entry name" value="Nitrogenase molybdenum iron protein domain"/>
    <property type="match status" value="2"/>
</dbReference>
<dbReference type="CDD" id="cd01147">
    <property type="entry name" value="HemV-2"/>
    <property type="match status" value="1"/>
</dbReference>